<keyword evidence="4" id="KW-1185">Reference proteome</keyword>
<gene>
    <name evidence="5" type="primary">LOC130470700</name>
</gene>
<dbReference type="InterPro" id="IPR013094">
    <property type="entry name" value="AB_hydrolase_3"/>
</dbReference>
<dbReference type="RefSeq" id="XP_056697203.1">
    <property type="nucleotide sequence ID" value="XM_056841225.1"/>
</dbReference>
<dbReference type="Pfam" id="PF07859">
    <property type="entry name" value="Abhydrolase_3"/>
    <property type="match status" value="1"/>
</dbReference>
<dbReference type="InterPro" id="IPR050466">
    <property type="entry name" value="Carboxylest/Gibb_receptor"/>
</dbReference>
<proteinExistence type="inferred from homology"/>
<sequence length="337" mass="37749">MFFLFTIFALLIQAGDIDPNSLADYPYKLMHLTKNPDGSLTRAKDFYPTNPPNNSISHAFSRDVTLNKTKKTWIRLYLPNKSNLANLPVIIFGHGGGFIILSTATPSFDLFLSKTAGKLNVLIVSVEYRLTPENRLPAAYDDFLEALQWVKKKNDDWVRKYADVSKCIVMGESSGANVAYNAVLRASLMVRELRPLVIRGLVLVQPFIGGVLRTGSELRKAANTPGLPLVVMDFLWNQSLPLGTNRDHLYCNPLIRGGSRNLDKIKRLGWPITIMGCNGDILIDRQLMMFDFLKQQGVNVIGNFSIGGYHGVFLNETAEIEKLYGFTRSVFPSILPY</sequence>
<dbReference type="SUPFAM" id="SSF53474">
    <property type="entry name" value="alpha/beta-Hydrolases"/>
    <property type="match status" value="1"/>
</dbReference>
<keyword evidence="2" id="KW-0732">Signal</keyword>
<dbReference type="InterPro" id="IPR029058">
    <property type="entry name" value="AB_hydrolase_fold"/>
</dbReference>
<evidence type="ECO:0000313" key="5">
    <source>
        <dbReference type="RefSeq" id="XP_056697203.1"/>
    </source>
</evidence>
<dbReference type="PANTHER" id="PTHR23024:SF546">
    <property type="entry name" value="CARBOXYLESTERASE 120-RELATED"/>
    <property type="match status" value="1"/>
</dbReference>
<reference evidence="5" key="2">
    <citation type="submission" date="2025-08" db="UniProtKB">
        <authorList>
            <consortium name="RefSeq"/>
        </authorList>
    </citation>
    <scope>IDENTIFICATION</scope>
    <source>
        <tissue evidence="5">Leaf</tissue>
    </source>
</reference>
<organism evidence="4 5">
    <name type="scientific">Spinacia oleracea</name>
    <name type="common">Spinach</name>
    <dbReference type="NCBI Taxonomy" id="3562"/>
    <lineage>
        <taxon>Eukaryota</taxon>
        <taxon>Viridiplantae</taxon>
        <taxon>Streptophyta</taxon>
        <taxon>Embryophyta</taxon>
        <taxon>Tracheophyta</taxon>
        <taxon>Spermatophyta</taxon>
        <taxon>Magnoliopsida</taxon>
        <taxon>eudicotyledons</taxon>
        <taxon>Gunneridae</taxon>
        <taxon>Pentapetalae</taxon>
        <taxon>Caryophyllales</taxon>
        <taxon>Chenopodiaceae</taxon>
        <taxon>Chenopodioideae</taxon>
        <taxon>Anserineae</taxon>
        <taxon>Spinacia</taxon>
    </lineage>
</organism>
<feature type="signal peptide" evidence="2">
    <location>
        <begin position="1"/>
        <end position="17"/>
    </location>
</feature>
<evidence type="ECO:0000313" key="4">
    <source>
        <dbReference type="Proteomes" id="UP000813463"/>
    </source>
</evidence>
<protein>
    <submittedName>
        <fullName evidence="5">Carboxylesterase 1-like</fullName>
    </submittedName>
</protein>
<reference evidence="4" key="1">
    <citation type="journal article" date="2021" name="Nat. Commun.">
        <title>Genomic analyses provide insights into spinach domestication and the genetic basis of agronomic traits.</title>
        <authorList>
            <person name="Cai X."/>
            <person name="Sun X."/>
            <person name="Xu C."/>
            <person name="Sun H."/>
            <person name="Wang X."/>
            <person name="Ge C."/>
            <person name="Zhang Z."/>
            <person name="Wang Q."/>
            <person name="Fei Z."/>
            <person name="Jiao C."/>
            <person name="Wang Q."/>
        </authorList>
    </citation>
    <scope>NUCLEOTIDE SEQUENCE [LARGE SCALE GENOMIC DNA]</scope>
    <source>
        <strain evidence="4">cv. Varoflay</strain>
    </source>
</reference>
<dbReference type="Proteomes" id="UP000813463">
    <property type="component" value="Chromosome 3"/>
</dbReference>
<feature type="chain" id="PRO_5046883678" evidence="2">
    <location>
        <begin position="18"/>
        <end position="337"/>
    </location>
</feature>
<name>A0ABM3RNL3_SPIOL</name>
<dbReference type="PANTHER" id="PTHR23024">
    <property type="entry name" value="ARYLACETAMIDE DEACETYLASE"/>
    <property type="match status" value="1"/>
</dbReference>
<dbReference type="Gene3D" id="3.40.50.1820">
    <property type="entry name" value="alpha/beta hydrolase"/>
    <property type="match status" value="1"/>
</dbReference>
<evidence type="ECO:0000256" key="2">
    <source>
        <dbReference type="SAM" id="SignalP"/>
    </source>
</evidence>
<accession>A0ABM3RNL3</accession>
<feature type="domain" description="Alpha/beta hydrolase fold-3" evidence="3">
    <location>
        <begin position="91"/>
        <end position="312"/>
    </location>
</feature>
<evidence type="ECO:0000256" key="1">
    <source>
        <dbReference type="ARBA" id="ARBA00010515"/>
    </source>
</evidence>
<evidence type="ECO:0000259" key="3">
    <source>
        <dbReference type="Pfam" id="PF07859"/>
    </source>
</evidence>
<comment type="similarity">
    <text evidence="1">Belongs to the 'GDXG' lipolytic enzyme family.</text>
</comment>
<dbReference type="GeneID" id="130470700"/>